<feature type="non-terminal residue" evidence="1">
    <location>
        <position position="240"/>
    </location>
</feature>
<dbReference type="Proteomes" id="UP000485058">
    <property type="component" value="Unassembled WGS sequence"/>
</dbReference>
<gene>
    <name evidence="1" type="ORF">HaLaN_15782</name>
</gene>
<dbReference type="EMBL" id="BLLF01001378">
    <property type="protein sequence ID" value="GFH18908.1"/>
    <property type="molecule type" value="Genomic_DNA"/>
</dbReference>
<keyword evidence="2" id="KW-1185">Reference proteome</keyword>
<feature type="non-terminal residue" evidence="1">
    <location>
        <position position="1"/>
    </location>
</feature>
<evidence type="ECO:0000313" key="1">
    <source>
        <dbReference type="EMBL" id="GFH18908.1"/>
    </source>
</evidence>
<accession>A0A699ZK23</accession>
<name>A0A699ZK23_HAELA</name>
<proteinExistence type="predicted"/>
<organism evidence="1 2">
    <name type="scientific">Haematococcus lacustris</name>
    <name type="common">Green alga</name>
    <name type="synonym">Haematococcus pluvialis</name>
    <dbReference type="NCBI Taxonomy" id="44745"/>
    <lineage>
        <taxon>Eukaryota</taxon>
        <taxon>Viridiplantae</taxon>
        <taxon>Chlorophyta</taxon>
        <taxon>core chlorophytes</taxon>
        <taxon>Chlorophyceae</taxon>
        <taxon>CS clade</taxon>
        <taxon>Chlamydomonadales</taxon>
        <taxon>Haematococcaceae</taxon>
        <taxon>Haematococcus</taxon>
    </lineage>
</organism>
<reference evidence="1 2" key="1">
    <citation type="submission" date="2020-02" db="EMBL/GenBank/DDBJ databases">
        <title>Draft genome sequence of Haematococcus lacustris strain NIES-144.</title>
        <authorList>
            <person name="Morimoto D."/>
            <person name="Nakagawa S."/>
            <person name="Yoshida T."/>
            <person name="Sawayama S."/>
        </authorList>
    </citation>
    <scope>NUCLEOTIDE SEQUENCE [LARGE SCALE GENOMIC DNA]</scope>
    <source>
        <strain evidence="1 2">NIES-144</strain>
    </source>
</reference>
<dbReference type="AlphaFoldDB" id="A0A699ZK23"/>
<evidence type="ECO:0000313" key="2">
    <source>
        <dbReference type="Proteomes" id="UP000485058"/>
    </source>
</evidence>
<sequence length="240" mass="26683">MLNDLAMAFKHIVSFHGSYKLLYLLFCMPAHVMMRSNISWPHNSRRTTDYDVLVLVQVATPPIEPPTPLAIRDNGFSGLISARIYTRIEASECCRAEPHAELVGHAAGHTTGAERADHAPKHAQAVAGQGHRKTACACAQCMTPAPRGVCMRPSITKPFVAMPMFDQKRDDKHWDDECLTLLCSFAPDSVMQLCTLGKKLSVKMLNEYCKAVGLYVPANTLRADLRYMVLQHLNEQAECD</sequence>
<protein>
    <submittedName>
        <fullName evidence="1">Uncharacterized protein</fullName>
    </submittedName>
</protein>
<comment type="caution">
    <text evidence="1">The sequence shown here is derived from an EMBL/GenBank/DDBJ whole genome shotgun (WGS) entry which is preliminary data.</text>
</comment>